<evidence type="ECO:0000313" key="2">
    <source>
        <dbReference type="EMBL" id="MBC3811465.1"/>
    </source>
</evidence>
<evidence type="ECO:0000313" key="3">
    <source>
        <dbReference type="Proteomes" id="UP000637632"/>
    </source>
</evidence>
<sequence length="195" mass="21760">MINAALSHLAGQLNQQFKNNFQLIEDIAVVSNLFETDGTAAAQANNKLVLTLVNIEKDTLPYRANQITRTQDERQVVQSSPLYLNLYVMMAANFGAGNYAEALKSISQAISFFQQQASFDHKNSPGLDPRIEKLILDIENLKIPDLNNLWSLLGGRYLPSVFYKVRMITVESEAIIGQVPVITKTQHSFEVGMQS</sequence>
<reference evidence="2 3" key="1">
    <citation type="submission" date="2020-08" db="EMBL/GenBank/DDBJ databases">
        <title>Novel species isolated from subtropical streams in China.</title>
        <authorList>
            <person name="Lu H."/>
        </authorList>
    </citation>
    <scope>NUCLEOTIDE SEQUENCE [LARGE SCALE GENOMIC DNA]</scope>
    <source>
        <strain evidence="2 3">CCTCC AB 2015119</strain>
    </source>
</reference>
<evidence type="ECO:0000259" key="1">
    <source>
        <dbReference type="Pfam" id="PF14065"/>
    </source>
</evidence>
<dbReference type="InterPro" id="IPR025351">
    <property type="entry name" value="Pvc16_N"/>
</dbReference>
<dbReference type="Pfam" id="PF14065">
    <property type="entry name" value="Pvc16_N"/>
    <property type="match status" value="1"/>
</dbReference>
<name>A0ABR6XFS8_9BURK</name>
<dbReference type="EMBL" id="JACOFT010000002">
    <property type="protein sequence ID" value="MBC3811465.1"/>
    <property type="molecule type" value="Genomic_DNA"/>
</dbReference>
<feature type="domain" description="Pvc16 N-terminal" evidence="1">
    <location>
        <begin position="8"/>
        <end position="183"/>
    </location>
</feature>
<dbReference type="Proteomes" id="UP000637632">
    <property type="component" value="Unassembled WGS sequence"/>
</dbReference>
<comment type="caution">
    <text evidence="2">The sequence shown here is derived from an EMBL/GenBank/DDBJ whole genome shotgun (WGS) entry which is preliminary data.</text>
</comment>
<gene>
    <name evidence="2" type="ORF">H8K26_08450</name>
</gene>
<dbReference type="RefSeq" id="WP_186883734.1">
    <property type="nucleotide sequence ID" value="NZ_JACOFT010000002.1"/>
</dbReference>
<protein>
    <submittedName>
        <fullName evidence="2">DUF4255 domain-containing protein</fullName>
    </submittedName>
</protein>
<accession>A0ABR6XFS8</accession>
<proteinExistence type="predicted"/>
<keyword evidence="3" id="KW-1185">Reference proteome</keyword>
<organism evidence="2 3">
    <name type="scientific">Undibacterium aquatile</name>
    <dbReference type="NCBI Taxonomy" id="1537398"/>
    <lineage>
        <taxon>Bacteria</taxon>
        <taxon>Pseudomonadati</taxon>
        <taxon>Pseudomonadota</taxon>
        <taxon>Betaproteobacteria</taxon>
        <taxon>Burkholderiales</taxon>
        <taxon>Oxalobacteraceae</taxon>
        <taxon>Undibacterium</taxon>
    </lineage>
</organism>